<dbReference type="Pfam" id="PF01547">
    <property type="entry name" value="SBP_bac_1"/>
    <property type="match status" value="1"/>
</dbReference>
<dbReference type="PROSITE" id="PS51318">
    <property type="entry name" value="TAT"/>
    <property type="match status" value="1"/>
</dbReference>
<proteinExistence type="predicted"/>
<protein>
    <submittedName>
        <fullName evidence="1">ABC transporter substrate-binding protein</fullName>
    </submittedName>
</protein>
<evidence type="ECO:0000313" key="2">
    <source>
        <dbReference type="Proteomes" id="UP000660265"/>
    </source>
</evidence>
<dbReference type="SUPFAM" id="SSF53850">
    <property type="entry name" value="Periplasmic binding protein-like II"/>
    <property type="match status" value="1"/>
</dbReference>
<comment type="caution">
    <text evidence="1">The sequence shown here is derived from an EMBL/GenBank/DDBJ whole genome shotgun (WGS) entry which is preliminary data.</text>
</comment>
<dbReference type="Gene3D" id="3.40.190.10">
    <property type="entry name" value="Periplasmic binding protein-like II"/>
    <property type="match status" value="2"/>
</dbReference>
<dbReference type="Proteomes" id="UP000660265">
    <property type="component" value="Unassembled WGS sequence"/>
</dbReference>
<dbReference type="InterPro" id="IPR050490">
    <property type="entry name" value="Bact_solute-bd_prot1"/>
</dbReference>
<sequence length="452" mass="50104">MSQSPFNGSVVPASLAGHRISRRNLLRGAAAGAGAIALPSLLAACGGGPGGDGKTVTMGSNASDPVPKKAFAQAFAAYEKQSQEKRKVDVNTVDHNSFQENISRYLQSKPDDVFMWFAGYRMQFFAEKGLLHDISDLWGDYTGFSEALKAQSTGSDDKQYLTPYYYYPWAVFHRKSVFEERGYEAPRTLDEYLALAKRMRKDKLTPIAFCDKDGWPAMGTFDYINMRTNGYEFHKSLMAGEEAWTDRRVKDVFDTWRSILPYCQPGANGRTWQEAATSLQKGETGMAVFGLPHPGQQFPEDEQDDIDFFAFPEINPEHGQDAVEAPIDGFLLAKNSKSLKNDQTMESARDLLSWLATGRAEDVYLAGDPNNVAVSEDADISKYSPLQKKAVDLIAGSKQISQFMDRDTRPDFASTVMIQAIQSFINEPDDVDGLVNGIERQKKTLFASDAGS</sequence>
<evidence type="ECO:0000313" key="1">
    <source>
        <dbReference type="EMBL" id="GGK20641.1"/>
    </source>
</evidence>
<dbReference type="PANTHER" id="PTHR43649">
    <property type="entry name" value="ARABINOSE-BINDING PROTEIN-RELATED"/>
    <property type="match status" value="1"/>
</dbReference>
<dbReference type="InterPro" id="IPR006059">
    <property type="entry name" value="SBP"/>
</dbReference>
<gene>
    <name evidence="1" type="ORF">GCM10011583_60700</name>
</gene>
<dbReference type="RefSeq" id="WP_189110773.1">
    <property type="nucleotide sequence ID" value="NZ_BMMV01000025.1"/>
</dbReference>
<dbReference type="EMBL" id="BMMV01000025">
    <property type="protein sequence ID" value="GGK20641.1"/>
    <property type="molecule type" value="Genomic_DNA"/>
</dbReference>
<keyword evidence="2" id="KW-1185">Reference proteome</keyword>
<organism evidence="1 2">
    <name type="scientific">Streptomyces camponoticapitis</name>
    <dbReference type="NCBI Taxonomy" id="1616125"/>
    <lineage>
        <taxon>Bacteria</taxon>
        <taxon>Bacillati</taxon>
        <taxon>Actinomycetota</taxon>
        <taxon>Actinomycetes</taxon>
        <taxon>Kitasatosporales</taxon>
        <taxon>Streptomycetaceae</taxon>
        <taxon>Streptomyces</taxon>
    </lineage>
</organism>
<accession>A0ABQ2EQB5</accession>
<name>A0ABQ2EQB5_9ACTN</name>
<dbReference type="InterPro" id="IPR006311">
    <property type="entry name" value="TAT_signal"/>
</dbReference>
<reference evidence="2" key="1">
    <citation type="journal article" date="2019" name="Int. J. Syst. Evol. Microbiol.">
        <title>The Global Catalogue of Microorganisms (GCM) 10K type strain sequencing project: providing services to taxonomists for standard genome sequencing and annotation.</title>
        <authorList>
            <consortium name="The Broad Institute Genomics Platform"/>
            <consortium name="The Broad Institute Genome Sequencing Center for Infectious Disease"/>
            <person name="Wu L."/>
            <person name="Ma J."/>
        </authorList>
    </citation>
    <scope>NUCLEOTIDE SEQUENCE [LARGE SCALE GENOMIC DNA]</scope>
    <source>
        <strain evidence="2">CGMCC 4.7275</strain>
    </source>
</reference>